<dbReference type="OrthoDB" id="6020543at2759"/>
<evidence type="ECO:0000313" key="4">
    <source>
        <dbReference type="Proteomes" id="UP000594454"/>
    </source>
</evidence>
<gene>
    <name evidence="3" type="ORF">HERILL_LOCUS3601</name>
</gene>
<dbReference type="AlphaFoldDB" id="A0A7R8YPB1"/>
<dbReference type="Gene3D" id="2.170.140.10">
    <property type="entry name" value="Chitin binding domain"/>
    <property type="match status" value="1"/>
</dbReference>
<feature type="chain" id="PRO_5031193144" description="Chitin-binding type-2 domain-containing protein" evidence="1">
    <location>
        <begin position="20"/>
        <end position="132"/>
    </location>
</feature>
<keyword evidence="4" id="KW-1185">Reference proteome</keyword>
<dbReference type="GO" id="GO:0008061">
    <property type="term" value="F:chitin binding"/>
    <property type="evidence" value="ECO:0007669"/>
    <property type="project" value="InterPro"/>
</dbReference>
<dbReference type="GO" id="GO:0005576">
    <property type="term" value="C:extracellular region"/>
    <property type="evidence" value="ECO:0007669"/>
    <property type="project" value="InterPro"/>
</dbReference>
<feature type="domain" description="Chitin-binding type-2" evidence="2">
    <location>
        <begin position="23"/>
        <end position="70"/>
    </location>
</feature>
<dbReference type="EMBL" id="LR899010">
    <property type="protein sequence ID" value="CAD7080448.1"/>
    <property type="molecule type" value="Genomic_DNA"/>
</dbReference>
<proteinExistence type="predicted"/>
<keyword evidence="1" id="KW-0732">Signal</keyword>
<dbReference type="InParanoid" id="A0A7R8YPB1"/>
<dbReference type="InterPro" id="IPR002557">
    <property type="entry name" value="Chitin-bd_dom"/>
</dbReference>
<feature type="domain" description="Chitin-binding type-2" evidence="2">
    <location>
        <begin position="78"/>
        <end position="125"/>
    </location>
</feature>
<feature type="signal peptide" evidence="1">
    <location>
        <begin position="1"/>
        <end position="19"/>
    </location>
</feature>
<sequence length="132" mass="14272">MKCAILILSLLTIIQLSHSQARLPICFGQKDGTLLPHPGKNNEYYLCHQDIPIPMQCPAGKVFCATESVCLEKCAGTADVCEGQKDNIVFGLPGSCSGYITCHSGKSKINYCLENKKFDPVIGSCTSETCPK</sequence>
<name>A0A7R8YPB1_HERIL</name>
<accession>A0A7R8YPB1</accession>
<dbReference type="InterPro" id="IPR036508">
    <property type="entry name" value="Chitin-bd_dom_sf"/>
</dbReference>
<evidence type="ECO:0000256" key="1">
    <source>
        <dbReference type="SAM" id="SignalP"/>
    </source>
</evidence>
<protein>
    <recommendedName>
        <fullName evidence="2">Chitin-binding type-2 domain-containing protein</fullName>
    </recommendedName>
</protein>
<reference evidence="3 4" key="1">
    <citation type="submission" date="2020-11" db="EMBL/GenBank/DDBJ databases">
        <authorList>
            <person name="Wallbank WR R."/>
            <person name="Pardo Diaz C."/>
            <person name="Kozak K."/>
            <person name="Martin S."/>
            <person name="Jiggins C."/>
            <person name="Moest M."/>
            <person name="Warren A I."/>
            <person name="Generalovic N T."/>
            <person name="Byers J.R.P. K."/>
            <person name="Montejo-Kovacevich G."/>
            <person name="Yen C E."/>
        </authorList>
    </citation>
    <scope>NUCLEOTIDE SEQUENCE [LARGE SCALE GENOMIC DNA]</scope>
</reference>
<evidence type="ECO:0000259" key="2">
    <source>
        <dbReference type="PROSITE" id="PS50940"/>
    </source>
</evidence>
<dbReference type="SMART" id="SM00494">
    <property type="entry name" value="ChtBD2"/>
    <property type="match status" value="2"/>
</dbReference>
<evidence type="ECO:0000313" key="3">
    <source>
        <dbReference type="EMBL" id="CAD7080448.1"/>
    </source>
</evidence>
<dbReference type="SUPFAM" id="SSF57625">
    <property type="entry name" value="Invertebrate chitin-binding proteins"/>
    <property type="match status" value="2"/>
</dbReference>
<dbReference type="PROSITE" id="PS50940">
    <property type="entry name" value="CHIT_BIND_II"/>
    <property type="match status" value="2"/>
</dbReference>
<organism evidence="3 4">
    <name type="scientific">Hermetia illucens</name>
    <name type="common">Black soldier fly</name>
    <dbReference type="NCBI Taxonomy" id="343691"/>
    <lineage>
        <taxon>Eukaryota</taxon>
        <taxon>Metazoa</taxon>
        <taxon>Ecdysozoa</taxon>
        <taxon>Arthropoda</taxon>
        <taxon>Hexapoda</taxon>
        <taxon>Insecta</taxon>
        <taxon>Pterygota</taxon>
        <taxon>Neoptera</taxon>
        <taxon>Endopterygota</taxon>
        <taxon>Diptera</taxon>
        <taxon>Brachycera</taxon>
        <taxon>Stratiomyomorpha</taxon>
        <taxon>Stratiomyidae</taxon>
        <taxon>Hermetiinae</taxon>
        <taxon>Hermetia</taxon>
    </lineage>
</organism>
<dbReference type="Proteomes" id="UP000594454">
    <property type="component" value="Chromosome 2"/>
</dbReference>
<dbReference type="Pfam" id="PF01607">
    <property type="entry name" value="CBM_14"/>
    <property type="match status" value="2"/>
</dbReference>